<gene>
    <name evidence="2" type="ORF">LMH87_010501</name>
</gene>
<accession>A0A9W8QE54</accession>
<dbReference type="GeneID" id="80897660"/>
<protein>
    <submittedName>
        <fullName evidence="2">Uncharacterized protein</fullName>
    </submittedName>
</protein>
<feature type="region of interest" description="Disordered" evidence="1">
    <location>
        <begin position="54"/>
        <end position="73"/>
    </location>
</feature>
<organism evidence="2 3">
    <name type="scientific">Akanthomyces muscarius</name>
    <name type="common">Entomopathogenic fungus</name>
    <name type="synonym">Lecanicillium muscarium</name>
    <dbReference type="NCBI Taxonomy" id="2231603"/>
    <lineage>
        <taxon>Eukaryota</taxon>
        <taxon>Fungi</taxon>
        <taxon>Dikarya</taxon>
        <taxon>Ascomycota</taxon>
        <taxon>Pezizomycotina</taxon>
        <taxon>Sordariomycetes</taxon>
        <taxon>Hypocreomycetidae</taxon>
        <taxon>Hypocreales</taxon>
        <taxon>Cordycipitaceae</taxon>
        <taxon>Akanthomyces</taxon>
    </lineage>
</organism>
<evidence type="ECO:0000313" key="2">
    <source>
        <dbReference type="EMBL" id="KAJ4154037.1"/>
    </source>
</evidence>
<dbReference type="KEGG" id="amus:LMH87_010501"/>
<proteinExistence type="predicted"/>
<comment type="caution">
    <text evidence="2">The sequence shown here is derived from an EMBL/GenBank/DDBJ whole genome shotgun (WGS) entry which is preliminary data.</text>
</comment>
<evidence type="ECO:0000313" key="3">
    <source>
        <dbReference type="Proteomes" id="UP001144673"/>
    </source>
</evidence>
<dbReference type="EMBL" id="JAJHUN010000008">
    <property type="protein sequence ID" value="KAJ4154037.1"/>
    <property type="molecule type" value="Genomic_DNA"/>
</dbReference>
<keyword evidence="3" id="KW-1185">Reference proteome</keyword>
<reference evidence="2" key="1">
    <citation type="journal article" date="2023" name="Access Microbiol">
        <title>De-novo genome assembly for Akanthomyces muscarius, a biocontrol agent of insect agricultural pests.</title>
        <authorList>
            <person name="Erdos Z."/>
            <person name="Studholme D.J."/>
            <person name="Raymond B."/>
            <person name="Sharma M."/>
        </authorList>
    </citation>
    <scope>NUCLEOTIDE SEQUENCE</scope>
    <source>
        <strain evidence="2">Ve6</strain>
    </source>
</reference>
<dbReference type="Proteomes" id="UP001144673">
    <property type="component" value="Chromosome 5"/>
</dbReference>
<name>A0A9W8QE54_AKAMU</name>
<dbReference type="RefSeq" id="XP_056054695.1">
    <property type="nucleotide sequence ID" value="XM_056197669.1"/>
</dbReference>
<evidence type="ECO:0000256" key="1">
    <source>
        <dbReference type="SAM" id="MobiDB-lite"/>
    </source>
</evidence>
<dbReference type="AlphaFoldDB" id="A0A9W8QE54"/>
<sequence length="157" mass="17135">MPHAGYLCVLRGILHHPMFARFWALQLEQDTQLTRRATEDQRREAAAAAALVAAKAEQQHSGGPVHGGTVDARDCRRGVPHAQLQERVQSAEASADGDHIPGSAREQQLRVFEAGAGTGRGSRRRCFFDLFEDLERSQDGPFNGMRPDGVAVSGEGY</sequence>